<name>A0ABU1VZK4_9GAMM</name>
<evidence type="ECO:0000313" key="5">
    <source>
        <dbReference type="Proteomes" id="UP001257909"/>
    </source>
</evidence>
<keyword evidence="5" id="KW-1185">Reference proteome</keyword>
<dbReference type="Pfam" id="PF01627">
    <property type="entry name" value="Hpt"/>
    <property type="match status" value="1"/>
</dbReference>
<keyword evidence="1" id="KW-0902">Two-component regulatory system</keyword>
<evidence type="ECO:0000259" key="3">
    <source>
        <dbReference type="PROSITE" id="PS50894"/>
    </source>
</evidence>
<feature type="modified residue" description="Phosphohistidine" evidence="2">
    <location>
        <position position="57"/>
    </location>
</feature>
<accession>A0ABU1VZK4</accession>
<feature type="domain" description="HPt" evidence="3">
    <location>
        <begin position="18"/>
        <end position="115"/>
    </location>
</feature>
<dbReference type="PROSITE" id="PS50894">
    <property type="entry name" value="HPT"/>
    <property type="match status" value="1"/>
</dbReference>
<keyword evidence="2" id="KW-0597">Phosphoprotein</keyword>
<dbReference type="EMBL" id="JAVDWR010000005">
    <property type="protein sequence ID" value="MDR7121000.1"/>
    <property type="molecule type" value="Genomic_DNA"/>
</dbReference>
<reference evidence="4 5" key="1">
    <citation type="submission" date="2023-07" db="EMBL/GenBank/DDBJ databases">
        <title>Sorghum-associated microbial communities from plants grown in Nebraska, USA.</title>
        <authorList>
            <person name="Schachtman D."/>
        </authorList>
    </citation>
    <scope>NUCLEOTIDE SEQUENCE [LARGE SCALE GENOMIC DNA]</scope>
    <source>
        <strain evidence="4 5">4138</strain>
    </source>
</reference>
<dbReference type="RefSeq" id="WP_310277334.1">
    <property type="nucleotide sequence ID" value="NZ_JAVDWR010000005.1"/>
</dbReference>
<sequence length="189" mass="21405">MLFNFSVLEQLIGFSHDAFLHLSPAVAQLIASTPAEIQQLTLAYQQKNKKAVEHALHKLRGSYATLGAIDLAELSRPLELALHQHNQLPSVTDFAVYLDCLEQTSVALKLWLGQFEQNSDSSLPDIQLYIQYLEHNDMQAYSLFQQQRAGWINYLGADEFVLMEQDIMALDFVAAAQRLKHKINHKEPG</sequence>
<comment type="caution">
    <text evidence="4">The sequence shown here is derived from an EMBL/GenBank/DDBJ whole genome shotgun (WGS) entry which is preliminary data.</text>
</comment>
<dbReference type="InterPro" id="IPR008207">
    <property type="entry name" value="Sig_transdc_His_kin_Hpt_dom"/>
</dbReference>
<dbReference type="InterPro" id="IPR036641">
    <property type="entry name" value="HPT_dom_sf"/>
</dbReference>
<gene>
    <name evidence="4" type="ORF">J2W69_001941</name>
</gene>
<evidence type="ECO:0000313" key="4">
    <source>
        <dbReference type="EMBL" id="MDR7121000.1"/>
    </source>
</evidence>
<dbReference type="Proteomes" id="UP001257909">
    <property type="component" value="Unassembled WGS sequence"/>
</dbReference>
<evidence type="ECO:0000256" key="2">
    <source>
        <dbReference type="PROSITE-ProRule" id="PRU00110"/>
    </source>
</evidence>
<evidence type="ECO:0000256" key="1">
    <source>
        <dbReference type="ARBA" id="ARBA00023012"/>
    </source>
</evidence>
<proteinExistence type="predicted"/>
<protein>
    <submittedName>
        <fullName evidence="4">HPt (Histidine-containing phosphotransfer) domain-containing protein</fullName>
    </submittedName>
</protein>
<organism evidence="4 5">
    <name type="scientific">Rheinheimera soli</name>
    <dbReference type="NCBI Taxonomy" id="443616"/>
    <lineage>
        <taxon>Bacteria</taxon>
        <taxon>Pseudomonadati</taxon>
        <taxon>Pseudomonadota</taxon>
        <taxon>Gammaproteobacteria</taxon>
        <taxon>Chromatiales</taxon>
        <taxon>Chromatiaceae</taxon>
        <taxon>Rheinheimera</taxon>
    </lineage>
</organism>
<dbReference type="Gene3D" id="1.20.120.160">
    <property type="entry name" value="HPT domain"/>
    <property type="match status" value="1"/>
</dbReference>
<dbReference type="SUPFAM" id="SSF47226">
    <property type="entry name" value="Histidine-containing phosphotransfer domain, HPT domain"/>
    <property type="match status" value="1"/>
</dbReference>